<evidence type="ECO:0000256" key="3">
    <source>
        <dbReference type="ARBA" id="ARBA00022833"/>
    </source>
</evidence>
<dbReference type="AlphaFoldDB" id="A0A9P6JV03"/>
<dbReference type="InterPro" id="IPR001841">
    <property type="entry name" value="Znf_RING"/>
</dbReference>
<dbReference type="PROSITE" id="PS50089">
    <property type="entry name" value="ZF_RING_2"/>
    <property type="match status" value="1"/>
</dbReference>
<dbReference type="OrthoDB" id="8062037at2759"/>
<evidence type="ECO:0000313" key="7">
    <source>
        <dbReference type="EMBL" id="KAF9534887.1"/>
    </source>
</evidence>
<evidence type="ECO:0000256" key="5">
    <source>
        <dbReference type="SAM" id="MobiDB-lite"/>
    </source>
</evidence>
<dbReference type="Pfam" id="PF00097">
    <property type="entry name" value="zf-C3HC4"/>
    <property type="match status" value="1"/>
</dbReference>
<feature type="region of interest" description="Disordered" evidence="5">
    <location>
        <begin position="180"/>
        <end position="213"/>
    </location>
</feature>
<keyword evidence="2 4" id="KW-0863">Zinc-finger</keyword>
<comment type="caution">
    <text evidence="7">The sequence shown here is derived from an EMBL/GenBank/DDBJ whole genome shotgun (WGS) entry which is preliminary data.</text>
</comment>
<name>A0A9P6JV03_9AGAR</name>
<keyword evidence="1" id="KW-0479">Metal-binding</keyword>
<evidence type="ECO:0000256" key="1">
    <source>
        <dbReference type="ARBA" id="ARBA00022723"/>
    </source>
</evidence>
<keyword evidence="8" id="KW-1185">Reference proteome</keyword>
<evidence type="ECO:0000256" key="2">
    <source>
        <dbReference type="ARBA" id="ARBA00022771"/>
    </source>
</evidence>
<dbReference type="EMBL" id="MU157825">
    <property type="protein sequence ID" value="KAF9534887.1"/>
    <property type="molecule type" value="Genomic_DNA"/>
</dbReference>
<dbReference type="Proteomes" id="UP000807306">
    <property type="component" value="Unassembled WGS sequence"/>
</dbReference>
<proteinExistence type="predicted"/>
<gene>
    <name evidence="7" type="ORF">CPB83DRAFT_843102</name>
</gene>
<sequence>MSTNDEENSDRLEYADVIAQVDQIFARLQQEIPPGRLSFKQIEDLIEGLPNVTEQQLIASADKDSTCPICFTSYLAIIAEGELASVMDSPANPAEHHGVTKLSKSWQCGHIFCRRDISKWIRDGHDSCPLCRRLLVERAEGEPQPQPQDQSGISPGTPPHVFIGEESGLDDVLRQLASAGGGFGFFHPPPSSSSGGSRSHDDDDRREYSGMYS</sequence>
<feature type="region of interest" description="Disordered" evidence="5">
    <location>
        <begin position="140"/>
        <end position="164"/>
    </location>
</feature>
<evidence type="ECO:0000256" key="4">
    <source>
        <dbReference type="PROSITE-ProRule" id="PRU00175"/>
    </source>
</evidence>
<protein>
    <recommendedName>
        <fullName evidence="6">RING-type domain-containing protein</fullName>
    </recommendedName>
</protein>
<dbReference type="SUPFAM" id="SSF57850">
    <property type="entry name" value="RING/U-box"/>
    <property type="match status" value="1"/>
</dbReference>
<organism evidence="7 8">
    <name type="scientific">Crepidotus variabilis</name>
    <dbReference type="NCBI Taxonomy" id="179855"/>
    <lineage>
        <taxon>Eukaryota</taxon>
        <taxon>Fungi</taxon>
        <taxon>Dikarya</taxon>
        <taxon>Basidiomycota</taxon>
        <taxon>Agaricomycotina</taxon>
        <taxon>Agaricomycetes</taxon>
        <taxon>Agaricomycetidae</taxon>
        <taxon>Agaricales</taxon>
        <taxon>Agaricineae</taxon>
        <taxon>Crepidotaceae</taxon>
        <taxon>Crepidotus</taxon>
    </lineage>
</organism>
<feature type="compositionally biased region" description="Basic and acidic residues" evidence="5">
    <location>
        <begin position="198"/>
        <end position="213"/>
    </location>
</feature>
<reference evidence="7" key="1">
    <citation type="submission" date="2020-11" db="EMBL/GenBank/DDBJ databases">
        <authorList>
            <consortium name="DOE Joint Genome Institute"/>
            <person name="Ahrendt S."/>
            <person name="Riley R."/>
            <person name="Andreopoulos W."/>
            <person name="Labutti K."/>
            <person name="Pangilinan J."/>
            <person name="Ruiz-Duenas F.J."/>
            <person name="Barrasa J.M."/>
            <person name="Sanchez-Garcia M."/>
            <person name="Camarero S."/>
            <person name="Miyauchi S."/>
            <person name="Serrano A."/>
            <person name="Linde D."/>
            <person name="Babiker R."/>
            <person name="Drula E."/>
            <person name="Ayuso-Fernandez I."/>
            <person name="Pacheco R."/>
            <person name="Padilla G."/>
            <person name="Ferreira P."/>
            <person name="Barriuso J."/>
            <person name="Kellner H."/>
            <person name="Castanera R."/>
            <person name="Alfaro M."/>
            <person name="Ramirez L."/>
            <person name="Pisabarro A.G."/>
            <person name="Kuo A."/>
            <person name="Tritt A."/>
            <person name="Lipzen A."/>
            <person name="He G."/>
            <person name="Yan M."/>
            <person name="Ng V."/>
            <person name="Cullen D."/>
            <person name="Martin F."/>
            <person name="Rosso M.-N."/>
            <person name="Henrissat B."/>
            <person name="Hibbett D."/>
            <person name="Martinez A.T."/>
            <person name="Grigoriev I.V."/>
        </authorList>
    </citation>
    <scope>NUCLEOTIDE SEQUENCE</scope>
    <source>
        <strain evidence="7">CBS 506.95</strain>
    </source>
</reference>
<keyword evidence="3" id="KW-0862">Zinc</keyword>
<dbReference type="Gene3D" id="3.30.40.10">
    <property type="entry name" value="Zinc/RING finger domain, C3HC4 (zinc finger)"/>
    <property type="match status" value="1"/>
</dbReference>
<dbReference type="InterPro" id="IPR018957">
    <property type="entry name" value="Znf_C3HC4_RING-type"/>
</dbReference>
<accession>A0A9P6JV03</accession>
<dbReference type="GO" id="GO:0008270">
    <property type="term" value="F:zinc ion binding"/>
    <property type="evidence" value="ECO:0007669"/>
    <property type="project" value="UniProtKB-KW"/>
</dbReference>
<evidence type="ECO:0000259" key="6">
    <source>
        <dbReference type="PROSITE" id="PS50089"/>
    </source>
</evidence>
<dbReference type="InterPro" id="IPR013083">
    <property type="entry name" value="Znf_RING/FYVE/PHD"/>
</dbReference>
<feature type="domain" description="RING-type" evidence="6">
    <location>
        <begin position="67"/>
        <end position="132"/>
    </location>
</feature>
<evidence type="ECO:0000313" key="8">
    <source>
        <dbReference type="Proteomes" id="UP000807306"/>
    </source>
</evidence>